<evidence type="ECO:0000313" key="8">
    <source>
        <dbReference type="EMBL" id="JAS08790.1"/>
    </source>
</evidence>
<feature type="disulfide bond" evidence="6">
    <location>
        <begin position="119"/>
        <end position="128"/>
    </location>
</feature>
<dbReference type="GO" id="GO:0050769">
    <property type="term" value="P:positive regulation of neurogenesis"/>
    <property type="evidence" value="ECO:0007669"/>
    <property type="project" value="UniProtKB-ARBA"/>
</dbReference>
<dbReference type="SMART" id="SM00181">
    <property type="entry name" value="EGF"/>
    <property type="match status" value="2"/>
</dbReference>
<evidence type="ECO:0000256" key="2">
    <source>
        <dbReference type="ARBA" id="ARBA00022729"/>
    </source>
</evidence>
<dbReference type="FunFam" id="2.10.25.10:FF:000012">
    <property type="entry name" value="Delta-like protein"/>
    <property type="match status" value="1"/>
</dbReference>
<gene>
    <name evidence="8" type="ORF">g.2959</name>
</gene>
<dbReference type="GO" id="GO:0048056">
    <property type="term" value="P:R3/R4 cell differentiation"/>
    <property type="evidence" value="ECO:0007669"/>
    <property type="project" value="UniProtKB-ARBA"/>
</dbReference>
<keyword evidence="2" id="KW-0732">Signal</keyword>
<dbReference type="Pfam" id="PF00008">
    <property type="entry name" value="EGF"/>
    <property type="match status" value="1"/>
</dbReference>
<dbReference type="CDD" id="cd00054">
    <property type="entry name" value="EGF_CA"/>
    <property type="match status" value="1"/>
</dbReference>
<proteinExistence type="predicted"/>
<accession>A0A1B6C6D0</accession>
<evidence type="ECO:0000256" key="1">
    <source>
        <dbReference type="ARBA" id="ARBA00022536"/>
    </source>
</evidence>
<organism evidence="8">
    <name type="scientific">Clastoptera arizonana</name>
    <name type="common">Arizona spittle bug</name>
    <dbReference type="NCBI Taxonomy" id="38151"/>
    <lineage>
        <taxon>Eukaryota</taxon>
        <taxon>Metazoa</taxon>
        <taxon>Ecdysozoa</taxon>
        <taxon>Arthropoda</taxon>
        <taxon>Hexapoda</taxon>
        <taxon>Insecta</taxon>
        <taxon>Pterygota</taxon>
        <taxon>Neoptera</taxon>
        <taxon>Paraneoptera</taxon>
        <taxon>Hemiptera</taxon>
        <taxon>Auchenorrhyncha</taxon>
        <taxon>Cercopoidea</taxon>
        <taxon>Clastopteridae</taxon>
        <taxon>Clastoptera</taxon>
    </lineage>
</organism>
<dbReference type="SMART" id="SM00179">
    <property type="entry name" value="EGF_CA"/>
    <property type="match status" value="2"/>
</dbReference>
<dbReference type="AlphaFoldDB" id="A0A1B6C6D0"/>
<dbReference type="PROSITE" id="PS00022">
    <property type="entry name" value="EGF_1"/>
    <property type="match status" value="1"/>
</dbReference>
<reference evidence="8" key="1">
    <citation type="submission" date="2015-12" db="EMBL/GenBank/DDBJ databases">
        <title>De novo transcriptome assembly of four potential Pierce s Disease insect vectors from Arizona vineyards.</title>
        <authorList>
            <person name="Tassone E.E."/>
        </authorList>
    </citation>
    <scope>NUCLEOTIDE SEQUENCE</scope>
</reference>
<keyword evidence="4 6" id="KW-1015">Disulfide bond</keyword>
<feature type="domain" description="EGF-like" evidence="7">
    <location>
        <begin position="91"/>
        <end position="129"/>
    </location>
</feature>
<evidence type="ECO:0000256" key="5">
    <source>
        <dbReference type="ARBA" id="ARBA00023180"/>
    </source>
</evidence>
<evidence type="ECO:0000256" key="4">
    <source>
        <dbReference type="ARBA" id="ARBA00023157"/>
    </source>
</evidence>
<dbReference type="PRINTS" id="PR00010">
    <property type="entry name" value="EGFBLOOD"/>
</dbReference>
<keyword evidence="3" id="KW-0677">Repeat</keyword>
<dbReference type="EMBL" id="GEDC01028508">
    <property type="protein sequence ID" value="JAS08790.1"/>
    <property type="molecule type" value="Transcribed_RNA"/>
</dbReference>
<dbReference type="GO" id="GO:0016318">
    <property type="term" value="P:ommatidial rotation"/>
    <property type="evidence" value="ECO:0007669"/>
    <property type="project" value="UniProtKB-ARBA"/>
</dbReference>
<dbReference type="PROSITE" id="PS01186">
    <property type="entry name" value="EGF_2"/>
    <property type="match status" value="1"/>
</dbReference>
<evidence type="ECO:0000256" key="3">
    <source>
        <dbReference type="ARBA" id="ARBA00022737"/>
    </source>
</evidence>
<dbReference type="Gene3D" id="2.10.25.10">
    <property type="entry name" value="Laminin"/>
    <property type="match status" value="1"/>
</dbReference>
<dbReference type="GO" id="GO:0120035">
    <property type="term" value="P:regulation of plasma membrane bounded cell projection organization"/>
    <property type="evidence" value="ECO:0007669"/>
    <property type="project" value="UniProtKB-ARBA"/>
</dbReference>
<protein>
    <recommendedName>
        <fullName evidence="7">EGF-like domain-containing protein</fullName>
    </recommendedName>
</protein>
<name>A0A1B6C6D0_9HEMI</name>
<feature type="disulfide bond" evidence="6">
    <location>
        <begin position="100"/>
        <end position="117"/>
    </location>
</feature>
<feature type="non-terminal residue" evidence="8">
    <location>
        <position position="1"/>
    </location>
</feature>
<dbReference type="InterPro" id="IPR000742">
    <property type="entry name" value="EGF"/>
</dbReference>
<dbReference type="SUPFAM" id="SSF57196">
    <property type="entry name" value="EGF/Laminin"/>
    <property type="match status" value="1"/>
</dbReference>
<dbReference type="InterPro" id="IPR001881">
    <property type="entry name" value="EGF-like_Ca-bd_dom"/>
</dbReference>
<dbReference type="GO" id="GO:0005509">
    <property type="term" value="F:calcium ion binding"/>
    <property type="evidence" value="ECO:0007669"/>
    <property type="project" value="InterPro"/>
</dbReference>
<keyword evidence="5" id="KW-0325">Glycoprotein</keyword>
<sequence>QSHQVNTSLNKSCLDDIRLNGKPLPLPPVINSTQWSQVTTAVNVKKGCPSNDPCAYTNCPEPFHCIDIWNDYACVCGKGQIVTLNGKDCIDKNECLEKPCKNGGICVNMEPDIEYICKCQLGYKGRNCHLIQQEHTMQIG</sequence>
<dbReference type="PROSITE" id="PS50026">
    <property type="entry name" value="EGF_3"/>
    <property type="match status" value="1"/>
</dbReference>
<evidence type="ECO:0000259" key="7">
    <source>
        <dbReference type="PROSITE" id="PS50026"/>
    </source>
</evidence>
<keyword evidence="1 6" id="KW-0245">EGF-like domain</keyword>
<dbReference type="GO" id="GO:0040008">
    <property type="term" value="P:regulation of growth"/>
    <property type="evidence" value="ECO:0007669"/>
    <property type="project" value="UniProtKB-ARBA"/>
</dbReference>
<comment type="caution">
    <text evidence="6">Lacks conserved residue(s) required for the propagation of feature annotation.</text>
</comment>
<feature type="non-terminal residue" evidence="8">
    <location>
        <position position="140"/>
    </location>
</feature>
<evidence type="ECO:0000256" key="6">
    <source>
        <dbReference type="PROSITE-ProRule" id="PRU00076"/>
    </source>
</evidence>
<dbReference type="GO" id="GO:0007411">
    <property type="term" value="P:axon guidance"/>
    <property type="evidence" value="ECO:0007669"/>
    <property type="project" value="UniProtKB-ARBA"/>
</dbReference>
<dbReference type="GO" id="GO:0005911">
    <property type="term" value="C:cell-cell junction"/>
    <property type="evidence" value="ECO:0007669"/>
    <property type="project" value="UniProtKB-ARBA"/>
</dbReference>